<dbReference type="RefSeq" id="WP_145097120.1">
    <property type="nucleotide sequence ID" value="NZ_CP036274.1"/>
</dbReference>
<accession>A0A517YKX0</accession>
<feature type="chain" id="PRO_5022128684" description="Hydrazine synthase alpha subunit middle domain-containing protein" evidence="2">
    <location>
        <begin position="20"/>
        <end position="1043"/>
    </location>
</feature>
<evidence type="ECO:0000256" key="1">
    <source>
        <dbReference type="SAM" id="MobiDB-lite"/>
    </source>
</evidence>
<feature type="region of interest" description="Disordered" evidence="1">
    <location>
        <begin position="848"/>
        <end position="867"/>
    </location>
</feature>
<dbReference type="SUPFAM" id="SSF69304">
    <property type="entry name" value="Tricorn protease N-terminal domain"/>
    <property type="match status" value="1"/>
</dbReference>
<evidence type="ECO:0000313" key="5">
    <source>
        <dbReference type="Proteomes" id="UP000315017"/>
    </source>
</evidence>
<reference evidence="4 5" key="1">
    <citation type="submission" date="2019-02" db="EMBL/GenBank/DDBJ databases">
        <title>Deep-cultivation of Planctomycetes and their phenomic and genomic characterization uncovers novel biology.</title>
        <authorList>
            <person name="Wiegand S."/>
            <person name="Jogler M."/>
            <person name="Boedeker C."/>
            <person name="Pinto D."/>
            <person name="Vollmers J."/>
            <person name="Rivas-Marin E."/>
            <person name="Kohn T."/>
            <person name="Peeters S.H."/>
            <person name="Heuer A."/>
            <person name="Rast P."/>
            <person name="Oberbeckmann S."/>
            <person name="Bunk B."/>
            <person name="Jeske O."/>
            <person name="Meyerdierks A."/>
            <person name="Storesund J.E."/>
            <person name="Kallscheuer N."/>
            <person name="Luecker S."/>
            <person name="Lage O.M."/>
            <person name="Pohl T."/>
            <person name="Merkel B.J."/>
            <person name="Hornburger P."/>
            <person name="Mueller R.-W."/>
            <person name="Bruemmer F."/>
            <person name="Labrenz M."/>
            <person name="Spormann A.M."/>
            <person name="Op den Camp H."/>
            <person name="Overmann J."/>
            <person name="Amann R."/>
            <person name="Jetten M.S.M."/>
            <person name="Mascher T."/>
            <person name="Medema M.H."/>
            <person name="Devos D.P."/>
            <person name="Kaster A.-K."/>
            <person name="Ovreas L."/>
            <person name="Rohde M."/>
            <person name="Galperin M.Y."/>
            <person name="Jogler C."/>
        </authorList>
    </citation>
    <scope>NUCLEOTIDE SEQUENCE [LARGE SCALE GENOMIC DNA]</scope>
    <source>
        <strain evidence="4 5">ETA_A8</strain>
    </source>
</reference>
<keyword evidence="5" id="KW-1185">Reference proteome</keyword>
<protein>
    <recommendedName>
        <fullName evidence="3">Hydrazine synthase alpha subunit middle domain-containing protein</fullName>
    </recommendedName>
</protein>
<dbReference type="OrthoDB" id="221261at2"/>
<dbReference type="InterPro" id="IPR040698">
    <property type="entry name" value="HZS_alpha_mid"/>
</dbReference>
<organism evidence="4 5">
    <name type="scientific">Anatilimnocola aggregata</name>
    <dbReference type="NCBI Taxonomy" id="2528021"/>
    <lineage>
        <taxon>Bacteria</taxon>
        <taxon>Pseudomonadati</taxon>
        <taxon>Planctomycetota</taxon>
        <taxon>Planctomycetia</taxon>
        <taxon>Pirellulales</taxon>
        <taxon>Pirellulaceae</taxon>
        <taxon>Anatilimnocola</taxon>
    </lineage>
</organism>
<keyword evidence="2" id="KW-0732">Signal</keyword>
<evidence type="ECO:0000259" key="3">
    <source>
        <dbReference type="Pfam" id="PF18582"/>
    </source>
</evidence>
<sequence precursor="true">MRTAVFIATLLLIGSISRAQDKEPLFTQELDVNPPPIKTDKEVNYNYDIVYVRAQRAGDDKHKRFYTDFSQPVTMEPGADLMLLHPDGSEELLVAGGSGSITDPVVSFDAQWCYYVHLYNLEGRSQWSPPKQGADIFKIHLASRKIVRLTNQQFAPNTGAANWTSTYRAESQNGERKTHYDYGVFNMGPHPLPGGKIVFTSNREGFEPSKGYPSIALQLFVMDDSDVDVSPQEQYPANIEKIGHLNIAGALHPVTLADGRIMFSSLESQGIRSQISWGIWTMHPDGTNWNPLVSAFDPGGASNGFHFQTQLSDRSIIIEEYYNQNNSGFGAYLKLPPSPPKGYAAFGPASMNDPRNPPLRFGRHDNGKGKYYRLPFLPTGAVSFTPFALNNEGPADPSILKDKSSPKVGKFTHPSGAPENHLLTIWSPGPANHQYTYLPQIDGGIYLIKDGKVVEEPGQMRLIKNDPKYNESWPRAVVPYGRVYGITEPKQLPRLANDGSKSKLLPAGTPFGLIGTSSMLKRESYPNASVPEGKVTSTFGGNNKDPWRGLDAFTSHGNGMPLNWHNQGAEAGLYENEEVHAVRILAMEPTTHRNRGEKSGRLFFSHAMERLRILGELPVRKFAAKGDQPLDPDGLPDTSFLAKIPADLAFTFQTLDRNGLVLNAAQTWHQLRPGEVRHDCGGCHAHSQQPTDFNLTAAAKADYQVFDLTERKTPLLTDKSRDESKRQWDVEDQTGLRYSNAEITSVEYHRDIKPILARSCVACHTKEAKEPAGNLVLDDDEPISFEQHGKFPGTYYRLAVDERAKFGHKPIGYDSWGYPNASRYVRKLQSHRSLLVWKIFGQRLDGFSNDDHPSETKPGSGELQLKGEPVETAKYRAKWDIDFTGSSMPPPEAVAAGKVKPLSDEDKRTLVRWIDLGCPLDRDYDPAHPDQRGLGWMLDDQRPMLTLTTPVAGENAKLEQISLGAFDSYTGLDAASLSIVADVPLAGVAAGENLADKFRETSPGVRVWKLPQPITDLPAAKLTVSIRDKQGNTTQIVRRFSVK</sequence>
<evidence type="ECO:0000256" key="2">
    <source>
        <dbReference type="SAM" id="SignalP"/>
    </source>
</evidence>
<name>A0A517YKX0_9BACT</name>
<evidence type="ECO:0000313" key="4">
    <source>
        <dbReference type="EMBL" id="QDU30887.1"/>
    </source>
</evidence>
<proteinExistence type="predicted"/>
<dbReference type="Pfam" id="PF18582">
    <property type="entry name" value="HZS_alpha"/>
    <property type="match status" value="1"/>
</dbReference>
<dbReference type="EMBL" id="CP036274">
    <property type="protein sequence ID" value="QDU30887.1"/>
    <property type="molecule type" value="Genomic_DNA"/>
</dbReference>
<dbReference type="Proteomes" id="UP000315017">
    <property type="component" value="Chromosome"/>
</dbReference>
<dbReference type="KEGG" id="aagg:ETAA8_60360"/>
<feature type="signal peptide" evidence="2">
    <location>
        <begin position="1"/>
        <end position="19"/>
    </location>
</feature>
<gene>
    <name evidence="4" type="ORF">ETAA8_60360</name>
</gene>
<dbReference type="AlphaFoldDB" id="A0A517YKX0"/>
<feature type="domain" description="Hydrazine synthase alpha subunit middle" evidence="3">
    <location>
        <begin position="579"/>
        <end position="684"/>
    </location>
</feature>